<proteinExistence type="predicted"/>
<dbReference type="OrthoDB" id="1740536at2759"/>
<evidence type="ECO:0008006" key="2">
    <source>
        <dbReference type="Google" id="ProtNLM"/>
    </source>
</evidence>
<dbReference type="PANTHER" id="PTHR33240:SF8">
    <property type="entry name" value="OS03G0439900 PROTEIN"/>
    <property type="match status" value="1"/>
</dbReference>
<dbReference type="RefSeq" id="XP_016452465.1">
    <property type="nucleotide sequence ID" value="XM_016596979.1"/>
</dbReference>
<dbReference type="KEGG" id="nta:107777017"/>
<dbReference type="AlphaFoldDB" id="A0A1S3YK39"/>
<organism evidence="1">
    <name type="scientific">Nicotiana tabacum</name>
    <name type="common">Common tobacco</name>
    <dbReference type="NCBI Taxonomy" id="4097"/>
    <lineage>
        <taxon>Eukaryota</taxon>
        <taxon>Viridiplantae</taxon>
        <taxon>Streptophyta</taxon>
        <taxon>Embryophyta</taxon>
        <taxon>Tracheophyta</taxon>
        <taxon>Spermatophyta</taxon>
        <taxon>Magnoliopsida</taxon>
        <taxon>eudicotyledons</taxon>
        <taxon>Gunneridae</taxon>
        <taxon>Pentapetalae</taxon>
        <taxon>asterids</taxon>
        <taxon>lamiids</taxon>
        <taxon>Solanales</taxon>
        <taxon>Solanaceae</taxon>
        <taxon>Nicotianoideae</taxon>
        <taxon>Nicotianeae</taxon>
        <taxon>Nicotiana</taxon>
    </lineage>
</organism>
<dbReference type="PaxDb" id="4097-A0A1S3YK39"/>
<sequence>MDTLLSADNFCLSPSKVVYALENIAPKVKCPPKMWSDPNTRKSDAFCEFHQDRGHNTEDCHALRLEVETLLQQGHLKRLLTNKGSNTLAKGRELLGSPKQPSPTRTINMIIRGSDDTSINGIKFATTHKLKRSITHERRIMVDGGRRACIIHPQVLVQMRLEDKIGSCCITLTGFNNVVERTSGEITLLVLAGGVTLETTFYIMHQDTLHNAIVGRPWKHPMRAFPSSLCQVIKFRTPWEYSAYEGNKERPGNAIGSPFSSLTI</sequence>
<evidence type="ECO:0000313" key="1">
    <source>
        <dbReference type="RefSeq" id="XP_016452465.1"/>
    </source>
</evidence>
<protein>
    <recommendedName>
        <fullName evidence="2">Retrotransposon gag domain-containing protein</fullName>
    </recommendedName>
</protein>
<dbReference type="PANTHER" id="PTHR33240">
    <property type="entry name" value="OS08G0508500 PROTEIN"/>
    <property type="match status" value="1"/>
</dbReference>
<reference evidence="1" key="1">
    <citation type="submission" date="2025-08" db="UniProtKB">
        <authorList>
            <consortium name="RefSeq"/>
        </authorList>
    </citation>
    <scope>IDENTIFICATION</scope>
</reference>
<accession>A0A1S3YK39</accession>
<dbReference type="CDD" id="cd00303">
    <property type="entry name" value="retropepsin_like"/>
    <property type="match status" value="1"/>
</dbReference>
<name>A0A1S3YK39_TOBAC</name>
<gene>
    <name evidence="1" type="primary">LOC107777017</name>
</gene>